<organism evidence="2 3">
    <name type="scientific">Streptomyces angustmyceticus</name>
    <dbReference type="NCBI Taxonomy" id="285578"/>
    <lineage>
        <taxon>Bacteria</taxon>
        <taxon>Bacillati</taxon>
        <taxon>Actinomycetota</taxon>
        <taxon>Actinomycetes</taxon>
        <taxon>Kitasatosporales</taxon>
        <taxon>Streptomycetaceae</taxon>
        <taxon>Streptomyces</taxon>
    </lineage>
</organism>
<dbReference type="OrthoDB" id="4321629at2"/>
<keyword evidence="3" id="KW-1185">Reference proteome</keyword>
<name>A0A5J4L9S9_9ACTN</name>
<gene>
    <name evidence="2" type="ORF">San01_36040</name>
</gene>
<dbReference type="Proteomes" id="UP000325598">
    <property type="component" value="Unassembled WGS sequence"/>
</dbReference>
<proteinExistence type="predicted"/>
<dbReference type="AlphaFoldDB" id="A0A5J4L9S9"/>
<dbReference type="EMBL" id="BLAG01000009">
    <property type="protein sequence ID" value="GES31117.1"/>
    <property type="molecule type" value="Genomic_DNA"/>
</dbReference>
<protein>
    <submittedName>
        <fullName evidence="2">Uncharacterized protein</fullName>
    </submittedName>
</protein>
<evidence type="ECO:0000313" key="2">
    <source>
        <dbReference type="EMBL" id="GES31117.1"/>
    </source>
</evidence>
<reference evidence="2 3" key="1">
    <citation type="submission" date="2019-10" db="EMBL/GenBank/DDBJ databases">
        <title>Whole genome shotgun sequence of Streptomyces angustmyceticus NBRC 3934.</title>
        <authorList>
            <person name="Hosoyama A."/>
            <person name="Ichikawa N."/>
            <person name="Kimura A."/>
            <person name="Kitahashi Y."/>
            <person name="Komaki H."/>
            <person name="Uohara A."/>
        </authorList>
    </citation>
    <scope>NUCLEOTIDE SEQUENCE [LARGE SCALE GENOMIC DNA]</scope>
    <source>
        <strain evidence="2 3">NBRC 3934</strain>
    </source>
</reference>
<evidence type="ECO:0000313" key="3">
    <source>
        <dbReference type="Proteomes" id="UP000325598"/>
    </source>
</evidence>
<feature type="region of interest" description="Disordered" evidence="1">
    <location>
        <begin position="50"/>
        <end position="74"/>
    </location>
</feature>
<comment type="caution">
    <text evidence="2">The sequence shown here is derived from an EMBL/GenBank/DDBJ whole genome shotgun (WGS) entry which is preliminary data.</text>
</comment>
<accession>A0A5J4L9S9</accession>
<sequence>MTGRVPYVSPACHVGTHARCTKGGPVPEAGAVPGVRREACICRCHAPDGARPGGHQAAGSPAGTAKTVPFGAAA</sequence>
<evidence type="ECO:0000256" key="1">
    <source>
        <dbReference type="SAM" id="MobiDB-lite"/>
    </source>
</evidence>